<sequence length="358" mass="41104">MDYMREIKEISAEQAIILWQASRLSLSKIYEKAPEILKVQGSVIGTLGNFSASIGKAKSKKTFNVSAIVAAALKNGTVLRYVAELPEDKRKILYVDTEQSPYHCLKVMKRILRLASLPDDRDNEHLEFLALRKYTPEQRIRIVEQAIYNTPDIGLVIIDGIRDMVYDINSPGESTRIISKLMQWTDDRQIHIHTILHQNKGDENARGHIGTELNNKAETVLLVEKDKSNGDISNVSAMHIRAMDFEPFAFRINDNALPELIEGYKPEMKKTGRPEEEKFDPYRHITEQQHRIALEAAFGLKEEYGYKDLETALIKAYMSVGVKLNHQKAVSLITMLRNKRMIVQENGRKYTFKPDFHY</sequence>
<proteinExistence type="predicted"/>
<organism evidence="1 2">
    <name type="scientific">Bacteroides stercoris</name>
    <dbReference type="NCBI Taxonomy" id="46506"/>
    <lineage>
        <taxon>Bacteria</taxon>
        <taxon>Pseudomonadati</taxon>
        <taxon>Bacteroidota</taxon>
        <taxon>Bacteroidia</taxon>
        <taxon>Bacteroidales</taxon>
        <taxon>Bacteroidaceae</taxon>
        <taxon>Bacteroides</taxon>
    </lineage>
</organism>
<evidence type="ECO:0000313" key="2">
    <source>
        <dbReference type="Proteomes" id="UP000283310"/>
    </source>
</evidence>
<dbReference type="Pfam" id="PF13481">
    <property type="entry name" value="AAA_25"/>
    <property type="match status" value="1"/>
</dbReference>
<dbReference type="Proteomes" id="UP000283310">
    <property type="component" value="Unassembled WGS sequence"/>
</dbReference>
<reference evidence="1 2" key="1">
    <citation type="submission" date="2018-08" db="EMBL/GenBank/DDBJ databases">
        <title>A genome reference for cultivated species of the human gut microbiota.</title>
        <authorList>
            <person name="Zou Y."/>
            <person name="Xue W."/>
            <person name="Luo G."/>
        </authorList>
    </citation>
    <scope>NUCLEOTIDE SEQUENCE [LARGE SCALE GENOMIC DNA]</scope>
    <source>
        <strain evidence="1 2">AF26-20BH</strain>
    </source>
</reference>
<dbReference type="InterPro" id="IPR027417">
    <property type="entry name" value="P-loop_NTPase"/>
</dbReference>
<name>A0A412DFR4_BACSE</name>
<dbReference type="EMBL" id="QRTW01000030">
    <property type="protein sequence ID" value="RGR10475.1"/>
    <property type="molecule type" value="Genomic_DNA"/>
</dbReference>
<comment type="caution">
    <text evidence="1">The sequence shown here is derived from an EMBL/GenBank/DDBJ whole genome shotgun (WGS) entry which is preliminary data.</text>
</comment>
<gene>
    <name evidence="1" type="ORF">DWY65_13690</name>
</gene>
<dbReference type="Gene3D" id="3.40.50.300">
    <property type="entry name" value="P-loop containing nucleotide triphosphate hydrolases"/>
    <property type="match status" value="1"/>
</dbReference>
<evidence type="ECO:0000313" key="1">
    <source>
        <dbReference type="EMBL" id="RGR10475.1"/>
    </source>
</evidence>
<protein>
    <submittedName>
        <fullName evidence="1">Mobilization protein</fullName>
    </submittedName>
</protein>
<accession>A0A412DFR4</accession>
<dbReference type="SUPFAM" id="SSF52540">
    <property type="entry name" value="P-loop containing nucleoside triphosphate hydrolases"/>
    <property type="match status" value="1"/>
</dbReference>
<dbReference type="AlphaFoldDB" id="A0A412DFR4"/>
<dbReference type="RefSeq" id="WP_117904556.1">
    <property type="nucleotide sequence ID" value="NZ_CAXVLE010000010.1"/>
</dbReference>